<dbReference type="Pfam" id="PF11913">
    <property type="entry name" value="DUF3431"/>
    <property type="match status" value="1"/>
</dbReference>
<dbReference type="InterPro" id="IPR021838">
    <property type="entry name" value="DUF3431"/>
</dbReference>
<dbReference type="PANTHER" id="PTHR37490:SF3">
    <property type="entry name" value="DUF3431 DOMAIN CONTAINING PROTEIN"/>
    <property type="match status" value="1"/>
</dbReference>
<keyword evidence="2" id="KW-1133">Transmembrane helix</keyword>
<dbReference type="PANTHER" id="PTHR37490">
    <property type="entry name" value="EXPRESSED PROTEIN"/>
    <property type="match status" value="1"/>
</dbReference>
<gene>
    <name evidence="3" type="ORF">PTTW11_05158</name>
</gene>
<evidence type="ECO:0000256" key="1">
    <source>
        <dbReference type="SAM" id="MobiDB-lite"/>
    </source>
</evidence>
<keyword evidence="2" id="KW-0812">Transmembrane</keyword>
<organism evidence="3 4">
    <name type="scientific">Pyrenophora teres f. teres</name>
    <dbReference type="NCBI Taxonomy" id="97479"/>
    <lineage>
        <taxon>Eukaryota</taxon>
        <taxon>Fungi</taxon>
        <taxon>Dikarya</taxon>
        <taxon>Ascomycota</taxon>
        <taxon>Pezizomycotina</taxon>
        <taxon>Dothideomycetes</taxon>
        <taxon>Pleosporomycetidae</taxon>
        <taxon>Pleosporales</taxon>
        <taxon>Pleosporineae</taxon>
        <taxon>Pleosporaceae</taxon>
        <taxon>Pyrenophora</taxon>
    </lineage>
</organism>
<feature type="region of interest" description="Disordered" evidence="1">
    <location>
        <begin position="52"/>
        <end position="72"/>
    </location>
</feature>
<name>A0A6S6W106_9PLEO</name>
<reference evidence="3" key="1">
    <citation type="submission" date="2021-02" db="EMBL/GenBank/DDBJ databases">
        <authorList>
            <person name="Syme A R."/>
            <person name="Syme A R."/>
            <person name="Moolhuijzen P."/>
        </authorList>
    </citation>
    <scope>NUCLEOTIDE SEQUENCE</scope>
    <source>
        <strain evidence="3">W1-1</strain>
    </source>
</reference>
<proteinExistence type="predicted"/>
<evidence type="ECO:0000313" key="3">
    <source>
        <dbReference type="EMBL" id="CAE7033187.1"/>
    </source>
</evidence>
<dbReference type="AlphaFoldDB" id="A0A6S6W106"/>
<evidence type="ECO:0000256" key="2">
    <source>
        <dbReference type="SAM" id="Phobius"/>
    </source>
</evidence>
<sequence length="346" mass="39695">MPRLITVRNAVIVINIVVLTALFVHLKFELWDQRATAAGSASLTHLPDELYDEQQTNESSHTVEKKPLKANGGVKPRRTAVVVASQQSENATWLEEYFPEWEKNIYRVDDPNAPLTVPKNKGRESMVYLTYIIDNYASLPDNILFIHPNRYQWHNDDPDYDGLPMLRHFQLPYLEKEGYVNIRCAWSLGCPAEIKPLAEEGEHRKDVHAGGDYKQAFQHLFPGEEVPNEVGVSCCAQFAATKEKIRERKKEDYMRYRDWIMETGLGDAISGRVFEYSWHIIFGKPPVHCPFAEECYCKVFGLCDLTCKDQGSCEGRYILPPYSTLPKGWPLRGWEGQARQRAGPEE</sequence>
<protein>
    <submittedName>
        <fullName evidence="3">DUF3431 domain containing protein</fullName>
    </submittedName>
</protein>
<evidence type="ECO:0000313" key="4">
    <source>
        <dbReference type="Proteomes" id="UP000472372"/>
    </source>
</evidence>
<dbReference type="Proteomes" id="UP000472372">
    <property type="component" value="Chromosome 4"/>
</dbReference>
<accession>A0A6S6W106</accession>
<keyword evidence="2" id="KW-0472">Membrane</keyword>
<dbReference type="EMBL" id="HG992980">
    <property type="protein sequence ID" value="CAE7033187.1"/>
    <property type="molecule type" value="Genomic_DNA"/>
</dbReference>
<feature type="transmembrane region" description="Helical" evidence="2">
    <location>
        <begin position="6"/>
        <end position="26"/>
    </location>
</feature>